<gene>
    <name evidence="6" type="ORF">ACFOX3_01895</name>
</gene>
<reference evidence="7" key="1">
    <citation type="journal article" date="2019" name="Int. J. Syst. Evol. Microbiol.">
        <title>The Global Catalogue of Microorganisms (GCM) 10K type strain sequencing project: providing services to taxonomists for standard genome sequencing and annotation.</title>
        <authorList>
            <consortium name="The Broad Institute Genomics Platform"/>
            <consortium name="The Broad Institute Genome Sequencing Center for Infectious Disease"/>
            <person name="Wu L."/>
            <person name="Ma J."/>
        </authorList>
    </citation>
    <scope>NUCLEOTIDE SEQUENCE [LARGE SCALE GENOMIC DNA]</scope>
    <source>
        <strain evidence="7">CECT 8570</strain>
    </source>
</reference>
<dbReference type="PANTHER" id="PTHR48111:SF3">
    <property type="entry name" value="TRANSCRIPTIONAL REGULATORY PROTEIN BTSR"/>
    <property type="match status" value="1"/>
</dbReference>
<keyword evidence="7" id="KW-1185">Reference proteome</keyword>
<protein>
    <submittedName>
        <fullName evidence="6">LytR/AlgR family response regulator transcription factor</fullName>
    </submittedName>
</protein>
<keyword evidence="3" id="KW-0597">Phosphoprotein</keyword>
<dbReference type="EMBL" id="JBHSCX010000003">
    <property type="protein sequence ID" value="MFC4361032.1"/>
    <property type="molecule type" value="Genomic_DNA"/>
</dbReference>
<feature type="modified residue" description="4-aspartylphosphate" evidence="3">
    <location>
        <position position="53"/>
    </location>
</feature>
<dbReference type="SUPFAM" id="SSF52172">
    <property type="entry name" value="CheY-like"/>
    <property type="match status" value="1"/>
</dbReference>
<dbReference type="SMART" id="SM00850">
    <property type="entry name" value="LytTR"/>
    <property type="match status" value="1"/>
</dbReference>
<dbReference type="PROSITE" id="PS50110">
    <property type="entry name" value="RESPONSE_REGULATORY"/>
    <property type="match status" value="1"/>
</dbReference>
<dbReference type="PANTHER" id="PTHR48111">
    <property type="entry name" value="REGULATOR OF RPOS"/>
    <property type="match status" value="1"/>
</dbReference>
<feature type="domain" description="Response regulatory" evidence="4">
    <location>
        <begin position="2"/>
        <end position="116"/>
    </location>
</feature>
<dbReference type="InterPro" id="IPR001789">
    <property type="entry name" value="Sig_transdc_resp-reg_receiver"/>
</dbReference>
<dbReference type="Pfam" id="PF04397">
    <property type="entry name" value="LytTR"/>
    <property type="match status" value="1"/>
</dbReference>
<dbReference type="InterPro" id="IPR039420">
    <property type="entry name" value="WalR-like"/>
</dbReference>
<evidence type="ECO:0000259" key="5">
    <source>
        <dbReference type="PROSITE" id="PS50930"/>
    </source>
</evidence>
<organism evidence="6 7">
    <name type="scientific">Simiduia curdlanivorans</name>
    <dbReference type="NCBI Taxonomy" id="1492769"/>
    <lineage>
        <taxon>Bacteria</taxon>
        <taxon>Pseudomonadati</taxon>
        <taxon>Pseudomonadota</taxon>
        <taxon>Gammaproteobacteria</taxon>
        <taxon>Cellvibrionales</taxon>
        <taxon>Cellvibrionaceae</taxon>
        <taxon>Simiduia</taxon>
    </lineage>
</organism>
<dbReference type="SMART" id="SM00448">
    <property type="entry name" value="REC"/>
    <property type="match status" value="1"/>
</dbReference>
<keyword evidence="1" id="KW-0902">Two-component regulatory system</keyword>
<evidence type="ECO:0000256" key="3">
    <source>
        <dbReference type="PROSITE-ProRule" id="PRU00169"/>
    </source>
</evidence>
<comment type="caution">
    <text evidence="6">The sequence shown here is derived from an EMBL/GenBank/DDBJ whole genome shotgun (WGS) entry which is preliminary data.</text>
</comment>
<keyword evidence="2" id="KW-0238">DNA-binding</keyword>
<dbReference type="InterPro" id="IPR007492">
    <property type="entry name" value="LytTR_DNA-bd_dom"/>
</dbReference>
<evidence type="ECO:0000256" key="2">
    <source>
        <dbReference type="ARBA" id="ARBA00023125"/>
    </source>
</evidence>
<dbReference type="Pfam" id="PF00072">
    <property type="entry name" value="Response_reg"/>
    <property type="match status" value="1"/>
</dbReference>
<dbReference type="Gene3D" id="3.40.50.2300">
    <property type="match status" value="1"/>
</dbReference>
<accession>A0ABV8V239</accession>
<dbReference type="InterPro" id="IPR011006">
    <property type="entry name" value="CheY-like_superfamily"/>
</dbReference>
<evidence type="ECO:0000259" key="4">
    <source>
        <dbReference type="PROSITE" id="PS50110"/>
    </source>
</evidence>
<proteinExistence type="predicted"/>
<dbReference type="Gene3D" id="2.40.50.1020">
    <property type="entry name" value="LytTr DNA-binding domain"/>
    <property type="match status" value="1"/>
</dbReference>
<dbReference type="PROSITE" id="PS50930">
    <property type="entry name" value="HTH_LYTTR"/>
    <property type="match status" value="1"/>
</dbReference>
<evidence type="ECO:0000256" key="1">
    <source>
        <dbReference type="ARBA" id="ARBA00023012"/>
    </source>
</evidence>
<dbReference type="RefSeq" id="WP_290260394.1">
    <property type="nucleotide sequence ID" value="NZ_JAUFQG010000004.1"/>
</dbReference>
<sequence>MDLLIVDDEPLARARLRRLVEELADFDVVAEAADGEAAMAAIEEHDPAVVLLDVRMPGEDGIAVAKRIAQLDHAPAIIFCTAYDEYALDAFGTDAVGYLLKPVQQADLQKVLDKAVKLNRLQLEAMKEAPVKHSGRQHISAKTRRGVELISLVDVRFFIADQKYVTVHHLAGETLIDDTLKDLEEEFSGRFIRVHRNSLVAIEYIEAMERSTDGHFKLRLTGLDTKPVVSRRHVPQLKELLSKL</sequence>
<evidence type="ECO:0000313" key="6">
    <source>
        <dbReference type="EMBL" id="MFC4361032.1"/>
    </source>
</evidence>
<evidence type="ECO:0000313" key="7">
    <source>
        <dbReference type="Proteomes" id="UP001595840"/>
    </source>
</evidence>
<feature type="domain" description="HTH LytTR-type" evidence="5">
    <location>
        <begin position="139"/>
        <end position="243"/>
    </location>
</feature>
<name>A0ABV8V239_9GAMM</name>
<dbReference type="Proteomes" id="UP001595840">
    <property type="component" value="Unassembled WGS sequence"/>
</dbReference>